<evidence type="ECO:0000256" key="3">
    <source>
        <dbReference type="ARBA" id="ARBA00022737"/>
    </source>
</evidence>
<feature type="domain" description="Beta-catenin-like protein 1 N-terminal" evidence="7">
    <location>
        <begin position="83"/>
        <end position="192"/>
    </location>
</feature>
<sequence length="582" mass="64571">MTSVDELFKKPNLPLGSNKRKFEEPNAQEVYKASKLSNGSSPHGNGASVEDAEDDDDLEAGPELPPEDDDGDDEDGKFFGSGMTRDAAEALDYINEQDGEIYAEEKIDSAWLRRLANTFEKKVSKNAELRAKFESDPAKFMGSEADLDAEIKSWSLLSEHPELYPEFAESGSVANLLGLLAHENTDIAIGAIEIISELLDEDVEAEQEQWDVLVSALLDADLMDLLMSNLGRLDEENESDRSGVYHSLSVMESLAGQQAIAETIGTERVLMWLCNRMKAPEKPVGQNKQYAAEVLQVLLQSSSLLRKRLAIDIDGVDLFLQLLAAYRKRDPQKDTSEEEYVENLFDALTCVVDEAEGKTKFVEAEGVELMLIMLKEGTKNIAQRGLRVLDHATNGQGLASSQVCEKIVEAAGLKTTFSMFMKSKDAANTEHLLGIFSALLRLLPGESAARIRMLAKFTEKKHEKITKLLQLRSDYARRVAAVDKEIKLEQKTLSDDEIDEREAEWFSRRLDGGLFCLQMTDVILAWLVAEDSEVRAKVSKEVEGGLAVIRTSLEEQKKGLEGGTTEDEDTGDMLDTLIGFLQ</sequence>
<evidence type="ECO:0000256" key="5">
    <source>
        <dbReference type="ARBA" id="ARBA00023242"/>
    </source>
</evidence>
<reference evidence="8" key="1">
    <citation type="submission" date="2020-04" db="EMBL/GenBank/DDBJ databases">
        <title>Draft genome resource of the tomato pathogen Pseudocercospora fuligena.</title>
        <authorList>
            <person name="Zaccaron A."/>
        </authorList>
    </citation>
    <scope>NUCLEOTIDE SEQUENCE</scope>
    <source>
        <strain evidence="8">PF001</strain>
    </source>
</reference>
<dbReference type="InterPro" id="IPR011989">
    <property type="entry name" value="ARM-like"/>
</dbReference>
<dbReference type="Proteomes" id="UP000660729">
    <property type="component" value="Unassembled WGS sequence"/>
</dbReference>
<evidence type="ECO:0000256" key="6">
    <source>
        <dbReference type="SAM" id="MobiDB-lite"/>
    </source>
</evidence>
<dbReference type="Pfam" id="PF08216">
    <property type="entry name" value="CTNNBL"/>
    <property type="match status" value="1"/>
</dbReference>
<proteinExistence type="predicted"/>
<evidence type="ECO:0000313" key="8">
    <source>
        <dbReference type="EMBL" id="KAF7193293.1"/>
    </source>
</evidence>
<accession>A0A8H6RLH9</accession>
<keyword evidence="2" id="KW-0597">Phosphoprotein</keyword>
<comment type="caution">
    <text evidence="8">The sequence shown here is derived from an EMBL/GenBank/DDBJ whole genome shotgun (WGS) entry which is preliminary data.</text>
</comment>
<dbReference type="InterPro" id="IPR016024">
    <property type="entry name" value="ARM-type_fold"/>
</dbReference>
<feature type="region of interest" description="Disordered" evidence="6">
    <location>
        <begin position="1"/>
        <end position="81"/>
    </location>
</feature>
<dbReference type="EMBL" id="JABCIY010000090">
    <property type="protein sequence ID" value="KAF7193293.1"/>
    <property type="molecule type" value="Genomic_DNA"/>
</dbReference>
<dbReference type="SUPFAM" id="SSF48371">
    <property type="entry name" value="ARM repeat"/>
    <property type="match status" value="1"/>
</dbReference>
<keyword evidence="5" id="KW-0539">Nucleus</keyword>
<evidence type="ECO:0000256" key="1">
    <source>
        <dbReference type="ARBA" id="ARBA00004123"/>
    </source>
</evidence>
<dbReference type="InterPro" id="IPR013180">
    <property type="entry name" value="CTNNBL1_N"/>
</dbReference>
<dbReference type="FunFam" id="1.25.10.10:FF:001136">
    <property type="entry name" value="Beta-catenin-like protein 1"/>
    <property type="match status" value="1"/>
</dbReference>
<feature type="compositionally biased region" description="Acidic residues" evidence="6">
    <location>
        <begin position="50"/>
        <end position="75"/>
    </location>
</feature>
<dbReference type="OrthoDB" id="1898821at2759"/>
<evidence type="ECO:0000256" key="2">
    <source>
        <dbReference type="ARBA" id="ARBA00022553"/>
    </source>
</evidence>
<dbReference type="InterPro" id="IPR039678">
    <property type="entry name" value="CTNNBL1"/>
</dbReference>
<gene>
    <name evidence="8" type="ORF">HII31_05387</name>
</gene>
<dbReference type="SMART" id="SM01156">
    <property type="entry name" value="DUF1716"/>
    <property type="match status" value="1"/>
</dbReference>
<dbReference type="PANTHER" id="PTHR14978">
    <property type="entry name" value="BETA-CATENIN-LIKE PROTEIN 1 NUCLEAR ASSOCIATED PROTEIN"/>
    <property type="match status" value="1"/>
</dbReference>
<name>A0A8H6RLH9_9PEZI</name>
<evidence type="ECO:0000256" key="4">
    <source>
        <dbReference type="ARBA" id="ARBA00023054"/>
    </source>
</evidence>
<organism evidence="8 9">
    <name type="scientific">Pseudocercospora fuligena</name>
    <dbReference type="NCBI Taxonomy" id="685502"/>
    <lineage>
        <taxon>Eukaryota</taxon>
        <taxon>Fungi</taxon>
        <taxon>Dikarya</taxon>
        <taxon>Ascomycota</taxon>
        <taxon>Pezizomycotina</taxon>
        <taxon>Dothideomycetes</taxon>
        <taxon>Dothideomycetidae</taxon>
        <taxon>Mycosphaerellales</taxon>
        <taxon>Mycosphaerellaceae</taxon>
        <taxon>Pseudocercospora</taxon>
    </lineage>
</organism>
<protein>
    <submittedName>
        <fullName evidence="8">Beta-catenin-like protein 1-like</fullName>
    </submittedName>
</protein>
<evidence type="ECO:0000259" key="7">
    <source>
        <dbReference type="SMART" id="SM01156"/>
    </source>
</evidence>
<comment type="subcellular location">
    <subcellularLocation>
        <location evidence="1">Nucleus</location>
    </subcellularLocation>
</comment>
<keyword evidence="3" id="KW-0677">Repeat</keyword>
<evidence type="ECO:0000313" key="9">
    <source>
        <dbReference type="Proteomes" id="UP000660729"/>
    </source>
</evidence>
<dbReference type="GO" id="GO:0005681">
    <property type="term" value="C:spliceosomal complex"/>
    <property type="evidence" value="ECO:0007669"/>
    <property type="project" value="TreeGrafter"/>
</dbReference>
<keyword evidence="4" id="KW-0175">Coiled coil</keyword>
<keyword evidence="9" id="KW-1185">Reference proteome</keyword>
<dbReference type="Gene3D" id="1.25.10.10">
    <property type="entry name" value="Leucine-rich Repeat Variant"/>
    <property type="match status" value="1"/>
</dbReference>
<dbReference type="PANTHER" id="PTHR14978:SF0">
    <property type="entry name" value="BETA-CATENIN-LIKE PROTEIN 1"/>
    <property type="match status" value="1"/>
</dbReference>
<dbReference type="AlphaFoldDB" id="A0A8H6RLH9"/>
<dbReference type="GO" id="GO:0010467">
    <property type="term" value="P:gene expression"/>
    <property type="evidence" value="ECO:0007669"/>
    <property type="project" value="UniProtKB-ARBA"/>
</dbReference>